<name>A0A4U1CHA8_9SPHI</name>
<dbReference type="Proteomes" id="UP000307244">
    <property type="component" value="Unassembled WGS sequence"/>
</dbReference>
<evidence type="ECO:0000313" key="2">
    <source>
        <dbReference type="Proteomes" id="UP000307244"/>
    </source>
</evidence>
<evidence type="ECO:0000313" key="1">
    <source>
        <dbReference type="EMBL" id="TKC05967.1"/>
    </source>
</evidence>
<protein>
    <submittedName>
        <fullName evidence="1">Uncharacterized protein</fullName>
    </submittedName>
</protein>
<keyword evidence="2" id="KW-1185">Reference proteome</keyword>
<accession>A0A4U1CHA8</accession>
<dbReference type="AlphaFoldDB" id="A0A4U1CHA8"/>
<dbReference type="OrthoDB" id="997000at2"/>
<sequence>MNSRDDSASVHERFFDMGYLKYDASTGVFITQENNQLHPLHNINCSEIPENIRLAVENYLSQIISLSAK</sequence>
<dbReference type="RefSeq" id="WP_136836229.1">
    <property type="nucleotide sequence ID" value="NZ_SWBQ01000003.1"/>
</dbReference>
<gene>
    <name evidence="1" type="ORF">FA047_11545</name>
</gene>
<organism evidence="1 2">
    <name type="scientific">Pedobacter frigoris</name>
    <dbReference type="NCBI Taxonomy" id="2571272"/>
    <lineage>
        <taxon>Bacteria</taxon>
        <taxon>Pseudomonadati</taxon>
        <taxon>Bacteroidota</taxon>
        <taxon>Sphingobacteriia</taxon>
        <taxon>Sphingobacteriales</taxon>
        <taxon>Sphingobacteriaceae</taxon>
        <taxon>Pedobacter</taxon>
    </lineage>
</organism>
<dbReference type="EMBL" id="SWBQ01000003">
    <property type="protein sequence ID" value="TKC05967.1"/>
    <property type="molecule type" value="Genomic_DNA"/>
</dbReference>
<reference evidence="1 2" key="1">
    <citation type="submission" date="2019-04" db="EMBL/GenBank/DDBJ databases">
        <title>Pedobacter sp. RP-3-15 sp. nov., isolated from Arctic soil.</title>
        <authorList>
            <person name="Dahal R.H."/>
            <person name="Kim D.-U."/>
        </authorList>
    </citation>
    <scope>NUCLEOTIDE SEQUENCE [LARGE SCALE GENOMIC DNA]</scope>
    <source>
        <strain evidence="1 2">RP-3-15</strain>
    </source>
</reference>
<comment type="caution">
    <text evidence="1">The sequence shown here is derived from an EMBL/GenBank/DDBJ whole genome shotgun (WGS) entry which is preliminary data.</text>
</comment>
<proteinExistence type="predicted"/>